<keyword evidence="5 8" id="KW-1133">Transmembrane helix</keyword>
<dbReference type="PANTHER" id="PTHR36964:SF1">
    <property type="entry name" value="PROTEIN-METHIONINE-SULFOXIDE REDUCTASE HEME-BINDING SUBUNIT MSRQ"/>
    <property type="match status" value="1"/>
</dbReference>
<feature type="transmembrane region" description="Helical" evidence="8">
    <location>
        <begin position="51"/>
        <end position="70"/>
    </location>
</feature>
<dbReference type="Pfam" id="PF01794">
    <property type="entry name" value="Ferric_reduct"/>
    <property type="match status" value="1"/>
</dbReference>
<feature type="transmembrane region" description="Helical" evidence="8">
    <location>
        <begin position="12"/>
        <end position="31"/>
    </location>
</feature>
<dbReference type="KEGG" id="mpsy:CEK71_11685"/>
<dbReference type="OrthoDB" id="9788328at2"/>
<proteinExistence type="inferred from homology"/>
<evidence type="ECO:0000256" key="4">
    <source>
        <dbReference type="ARBA" id="ARBA00022692"/>
    </source>
</evidence>
<keyword evidence="8" id="KW-0288">FMN</keyword>
<feature type="transmembrane region" description="Helical" evidence="8">
    <location>
        <begin position="153"/>
        <end position="170"/>
    </location>
</feature>
<dbReference type="InterPro" id="IPR013130">
    <property type="entry name" value="Fe3_Rdtase_TM_dom"/>
</dbReference>
<comment type="cofactor">
    <cofactor evidence="8">
        <name>heme b</name>
        <dbReference type="ChEBI" id="CHEBI:60344"/>
    </cofactor>
    <text evidence="8">Binds 1 heme b (iron(II)-protoporphyrin IX) group per subunit.</text>
</comment>
<evidence type="ECO:0000256" key="3">
    <source>
        <dbReference type="ARBA" id="ARBA00022617"/>
    </source>
</evidence>
<evidence type="ECO:0000259" key="9">
    <source>
        <dbReference type="Pfam" id="PF01794"/>
    </source>
</evidence>
<dbReference type="GO" id="GO:0046872">
    <property type="term" value="F:metal ion binding"/>
    <property type="evidence" value="ECO:0007669"/>
    <property type="project" value="UniProtKB-KW"/>
</dbReference>
<keyword evidence="8" id="KW-0249">Electron transport</keyword>
<feature type="transmembrane region" description="Helical" evidence="8">
    <location>
        <begin position="176"/>
        <end position="196"/>
    </location>
</feature>
<dbReference type="GO" id="GO:0009055">
    <property type="term" value="F:electron transfer activity"/>
    <property type="evidence" value="ECO:0007669"/>
    <property type="project" value="UniProtKB-UniRule"/>
</dbReference>
<evidence type="ECO:0000313" key="11">
    <source>
        <dbReference type="Proteomes" id="UP000197019"/>
    </source>
</evidence>
<dbReference type="GO" id="GO:0016679">
    <property type="term" value="F:oxidoreductase activity, acting on diphenols and related substances as donors"/>
    <property type="evidence" value="ECO:0007669"/>
    <property type="project" value="TreeGrafter"/>
</dbReference>
<comment type="similarity">
    <text evidence="8">Belongs to the MsrQ family.</text>
</comment>
<comment type="subcellular location">
    <subcellularLocation>
        <location evidence="8">Cell membrane</location>
        <topology evidence="8">Multi-pass membrane protein</topology>
    </subcellularLocation>
    <subcellularLocation>
        <location evidence="1">Membrane</location>
        <topology evidence="1">Multi-pass membrane protein</topology>
    </subcellularLocation>
</comment>
<keyword evidence="11" id="KW-1185">Reference proteome</keyword>
<dbReference type="GO" id="GO:0020037">
    <property type="term" value="F:heme binding"/>
    <property type="evidence" value="ECO:0007669"/>
    <property type="project" value="UniProtKB-UniRule"/>
</dbReference>
<feature type="domain" description="Ferric oxidoreductase" evidence="9">
    <location>
        <begin position="50"/>
        <end position="162"/>
    </location>
</feature>
<protein>
    <recommendedName>
        <fullName evidence="8">Protein-methionine-sulfoxide reductase heme-binding subunit MsrQ</fullName>
    </recommendedName>
    <alternativeName>
        <fullName evidence="8">Flavocytochrome MsrQ</fullName>
    </alternativeName>
</protein>
<dbReference type="HAMAP" id="MF_01207">
    <property type="entry name" value="MsrQ"/>
    <property type="match status" value="1"/>
</dbReference>
<keyword evidence="7 8" id="KW-0472">Membrane</keyword>
<organism evidence="10 11">
    <name type="scientific">Methylovulum psychrotolerans</name>
    <dbReference type="NCBI Taxonomy" id="1704499"/>
    <lineage>
        <taxon>Bacteria</taxon>
        <taxon>Pseudomonadati</taxon>
        <taxon>Pseudomonadota</taxon>
        <taxon>Gammaproteobacteria</taxon>
        <taxon>Methylococcales</taxon>
        <taxon>Methylococcaceae</taxon>
        <taxon>Methylovulum</taxon>
    </lineage>
</organism>
<evidence type="ECO:0000256" key="7">
    <source>
        <dbReference type="ARBA" id="ARBA00023136"/>
    </source>
</evidence>
<evidence type="ECO:0000256" key="5">
    <source>
        <dbReference type="ARBA" id="ARBA00022989"/>
    </source>
</evidence>
<comment type="function">
    <text evidence="8">Part of the MsrPQ system that repairs oxidized periplasmic proteins containing methionine sulfoxide residues (Met-O), using respiratory chain electrons. Thus protects these proteins from oxidative-stress damage caused by reactive species of oxygen and chlorine generated by the host defense mechanisms. MsrPQ is essential for the maintenance of envelope integrity under bleach stress, rescuing a wide series of structurally unrelated periplasmic proteins from methionine oxidation. MsrQ provides electrons for reduction to the reductase catalytic subunit MsrP, using the quinone pool of the respiratory chain.</text>
</comment>
<dbReference type="AlphaFoldDB" id="A0A1Z4BZJ5"/>
<comment type="subunit">
    <text evidence="8">Heterodimer of a catalytic subunit (MsrP) and a heme-binding subunit (MsrQ).</text>
</comment>
<dbReference type="EMBL" id="CP022129">
    <property type="protein sequence ID" value="ASF46681.1"/>
    <property type="molecule type" value="Genomic_DNA"/>
</dbReference>
<evidence type="ECO:0000256" key="1">
    <source>
        <dbReference type="ARBA" id="ARBA00004141"/>
    </source>
</evidence>
<feature type="transmembrane region" description="Helical" evidence="8">
    <location>
        <begin position="121"/>
        <end position="141"/>
    </location>
</feature>
<keyword evidence="4 8" id="KW-0812">Transmembrane</keyword>
<evidence type="ECO:0000256" key="6">
    <source>
        <dbReference type="ARBA" id="ARBA00023004"/>
    </source>
</evidence>
<comment type="cofactor">
    <cofactor evidence="8">
        <name>FMN</name>
        <dbReference type="ChEBI" id="CHEBI:58210"/>
    </cofactor>
    <text evidence="8">Binds 1 FMN per subunit.</text>
</comment>
<keyword evidence="3 8" id="KW-0349">Heme</keyword>
<dbReference type="GO" id="GO:0005886">
    <property type="term" value="C:plasma membrane"/>
    <property type="evidence" value="ECO:0007669"/>
    <property type="project" value="UniProtKB-SubCell"/>
</dbReference>
<keyword evidence="8" id="KW-0479">Metal-binding</keyword>
<keyword evidence="6 8" id="KW-0408">Iron</keyword>
<keyword evidence="2 8" id="KW-0813">Transport</keyword>
<evidence type="ECO:0000256" key="8">
    <source>
        <dbReference type="HAMAP-Rule" id="MF_01207"/>
    </source>
</evidence>
<dbReference type="GO" id="GO:0010181">
    <property type="term" value="F:FMN binding"/>
    <property type="evidence" value="ECO:0007669"/>
    <property type="project" value="UniProtKB-UniRule"/>
</dbReference>
<sequence length="214" mass="24506">MTMKQLTDKTLTWVKVALFLVALIPLARLIIGGLTDALGANPIEKITRSTGYWTLVLIMVTLAVTPLRKLTGWHWLTRTRRMLGLFAFFYACLHFLTYLVLDQFFDWDSILKDIIKRPYITVGFPTFLLLIPLAVTSNNALIKKLGGKRWKALHRLIYVIGVGGVVHYWWLVKKDLTNPITFAAILAVLLGFRLVFWWRGRQPQVRAVIAKPSN</sequence>
<evidence type="ECO:0000313" key="10">
    <source>
        <dbReference type="EMBL" id="ASF46681.1"/>
    </source>
</evidence>
<accession>A0A1Z4BZJ5</accession>
<name>A0A1Z4BZJ5_9GAMM</name>
<feature type="transmembrane region" description="Helical" evidence="8">
    <location>
        <begin position="82"/>
        <end position="101"/>
    </location>
</feature>
<gene>
    <name evidence="8" type="primary">msrQ</name>
    <name evidence="10" type="ORF">CEK71_11685</name>
</gene>
<dbReference type="PANTHER" id="PTHR36964">
    <property type="entry name" value="PROTEIN-METHIONINE-SULFOXIDE REDUCTASE HEME-BINDING SUBUNIT MSRQ"/>
    <property type="match status" value="1"/>
</dbReference>
<evidence type="ECO:0000256" key="2">
    <source>
        <dbReference type="ARBA" id="ARBA00022448"/>
    </source>
</evidence>
<reference evidence="10 11" key="1">
    <citation type="submission" date="2017-06" db="EMBL/GenBank/DDBJ databases">
        <title>Genome Sequencing of the methanotroph Methylovulum psychrotolerants str. HV10-M2 isolated from a high-altitude environment.</title>
        <authorList>
            <person name="Mateos-Rivera A."/>
        </authorList>
    </citation>
    <scope>NUCLEOTIDE SEQUENCE [LARGE SCALE GENOMIC DNA]</scope>
    <source>
        <strain evidence="10 11">HV10_M2</strain>
    </source>
</reference>
<keyword evidence="8" id="KW-0285">Flavoprotein</keyword>
<dbReference type="InterPro" id="IPR022837">
    <property type="entry name" value="MsrQ-like"/>
</dbReference>
<dbReference type="Proteomes" id="UP000197019">
    <property type="component" value="Chromosome"/>
</dbReference>
<dbReference type="GO" id="GO:0030091">
    <property type="term" value="P:protein repair"/>
    <property type="evidence" value="ECO:0007669"/>
    <property type="project" value="UniProtKB-UniRule"/>
</dbReference>
<keyword evidence="8" id="KW-1003">Cell membrane</keyword>